<feature type="transmembrane region" description="Helical" evidence="1">
    <location>
        <begin position="122"/>
        <end position="143"/>
    </location>
</feature>
<dbReference type="OrthoDB" id="4328115at2"/>
<proteinExistence type="predicted"/>
<accession>A0A345T5F6</accession>
<evidence type="ECO:0000313" key="3">
    <source>
        <dbReference type="Proteomes" id="UP000249340"/>
    </source>
</evidence>
<dbReference type="AlphaFoldDB" id="A0A345T5F6"/>
<name>A0A345T5F6_9ACTN</name>
<evidence type="ECO:0000256" key="1">
    <source>
        <dbReference type="SAM" id="Phobius"/>
    </source>
</evidence>
<keyword evidence="1" id="KW-1133">Transmembrane helix</keyword>
<evidence type="ECO:0008006" key="4">
    <source>
        <dbReference type="Google" id="ProtNLM"/>
    </source>
</evidence>
<dbReference type="EMBL" id="CP031264">
    <property type="protein sequence ID" value="AXI81211.1"/>
    <property type="molecule type" value="Genomic_DNA"/>
</dbReference>
<reference evidence="3" key="1">
    <citation type="submission" date="2018-07" db="EMBL/GenBank/DDBJ databases">
        <title>Streptacidiphilus bronchialis DSM 106435 chromosome.</title>
        <authorList>
            <person name="Batra D."/>
            <person name="Gulvik C.A."/>
        </authorList>
    </citation>
    <scope>NUCLEOTIDE SEQUENCE [LARGE SCALE GENOMIC DNA]</scope>
    <source>
        <strain evidence="3">DSM 106435</strain>
    </source>
</reference>
<sequence>MLTGARAAVFAALVLVLSAGSHTLMSQAPLPAPTLAAAGAGAFALVLLLGRRERSFGQIAALVVPLELALDTLFTTGQATCYATTGGGPITGPWHSVSSLLMCGGASPSAAGAPQVPVAGALAPWLVLAAHLLLGLAAAWWLRAGEAAAFRLLRAVAALAAAPLRAALALLSALAATGVRAPSPPPGAPRRTAVPATPLLLHSVVRRGPPYRLRTACR</sequence>
<dbReference type="Proteomes" id="UP000249340">
    <property type="component" value="Chromosome"/>
</dbReference>
<protein>
    <recommendedName>
        <fullName evidence="4">Integral membrane protein</fullName>
    </recommendedName>
</protein>
<keyword evidence="3" id="KW-1185">Reference proteome</keyword>
<organism evidence="2 3">
    <name type="scientific">Peterkaempfera bronchialis</name>
    <dbReference type="NCBI Taxonomy" id="2126346"/>
    <lineage>
        <taxon>Bacteria</taxon>
        <taxon>Bacillati</taxon>
        <taxon>Actinomycetota</taxon>
        <taxon>Actinomycetes</taxon>
        <taxon>Kitasatosporales</taxon>
        <taxon>Streptomycetaceae</taxon>
        <taxon>Peterkaempfera</taxon>
    </lineage>
</organism>
<gene>
    <name evidence="2" type="ORF">C7M71_005995</name>
</gene>
<dbReference type="KEGG" id="stri:C7M71_005995"/>
<feature type="transmembrane region" description="Helical" evidence="1">
    <location>
        <begin position="155"/>
        <end position="176"/>
    </location>
</feature>
<keyword evidence="1" id="KW-0812">Transmembrane</keyword>
<evidence type="ECO:0000313" key="2">
    <source>
        <dbReference type="EMBL" id="AXI81211.1"/>
    </source>
</evidence>
<keyword evidence="1" id="KW-0472">Membrane</keyword>